<sequence length="205" mass="21713">MYGTGRAYILIIGPGRGASSLRPAAIPDASPGFSCDHLFAAPSESRMVLGMKLTVIVVATVLLACMATGMAVAQKVSADPVLSELDSLALRADNLSDSVESQLVDMNVAAGAGENNATGVPESDPGALRMMAERGKNNADTYEAQLSEIEKGLRDVQSRYDPEQYGHGDATAIESRMSYLENRIGHIRNMINDVRAAADRIGRAT</sequence>
<organism evidence="2 3">
    <name type="scientific">Methanocella arvoryzae (strain DSM 22066 / NBRC 105507 / MRE50)</name>
    <dbReference type="NCBI Taxonomy" id="351160"/>
    <lineage>
        <taxon>Archaea</taxon>
        <taxon>Methanobacteriati</taxon>
        <taxon>Methanobacteriota</taxon>
        <taxon>Stenosarchaea group</taxon>
        <taxon>Methanomicrobia</taxon>
        <taxon>Methanocellales</taxon>
        <taxon>Methanocellaceae</taxon>
        <taxon>Methanocella</taxon>
    </lineage>
</organism>
<dbReference type="AlphaFoldDB" id="Q0W5V9"/>
<dbReference type="STRING" id="351160.RCIX878"/>
<keyword evidence="1" id="KW-0472">Membrane</keyword>
<dbReference type="EMBL" id="AM114193">
    <property type="protein sequence ID" value="CAJ36234.1"/>
    <property type="molecule type" value="Genomic_DNA"/>
</dbReference>
<gene>
    <name evidence="2" type="ORF">RCIX878</name>
</gene>
<evidence type="ECO:0000313" key="2">
    <source>
        <dbReference type="EMBL" id="CAJ36234.1"/>
    </source>
</evidence>
<reference evidence="2 3" key="1">
    <citation type="journal article" date="2006" name="Science">
        <title>Genome of rice cluster I archaea -- the key methane producers in the rice rhizosphere.</title>
        <authorList>
            <person name="Erkel C."/>
            <person name="Kube M."/>
            <person name="Reinhardt R."/>
            <person name="Liesack W."/>
        </authorList>
    </citation>
    <scope>NUCLEOTIDE SEQUENCE [LARGE SCALE GENOMIC DNA]</scope>
    <source>
        <strain evidence="3">DSM 22066 / NBRC 105507 / MRE50</strain>
    </source>
</reference>
<proteinExistence type="predicted"/>
<dbReference type="Proteomes" id="UP000000663">
    <property type="component" value="Chromosome"/>
</dbReference>
<dbReference type="KEGG" id="rci:RCIX878"/>
<evidence type="ECO:0000313" key="3">
    <source>
        <dbReference type="Proteomes" id="UP000000663"/>
    </source>
</evidence>
<accession>Q0W5V9</accession>
<name>Q0W5V9_METAR</name>
<protein>
    <submittedName>
        <fullName evidence="2">Uncharacterized protein</fullName>
    </submittedName>
</protein>
<keyword evidence="1" id="KW-0812">Transmembrane</keyword>
<keyword evidence="3" id="KW-1185">Reference proteome</keyword>
<keyword evidence="1" id="KW-1133">Transmembrane helix</keyword>
<feature type="transmembrane region" description="Helical" evidence="1">
    <location>
        <begin position="53"/>
        <end position="73"/>
    </location>
</feature>
<evidence type="ECO:0000256" key="1">
    <source>
        <dbReference type="SAM" id="Phobius"/>
    </source>
</evidence>